<gene>
    <name evidence="1" type="ORF">B5E88_07640</name>
</gene>
<comment type="caution">
    <text evidence="1">The sequence shown here is derived from an EMBL/GenBank/DDBJ whole genome shotgun (WGS) entry which is preliminary data.</text>
</comment>
<proteinExistence type="predicted"/>
<dbReference type="AlphaFoldDB" id="A0A1Y4QYC4"/>
<dbReference type="RefSeq" id="WP_087215148.1">
    <property type="nucleotide sequence ID" value="NZ_CP144490.1"/>
</dbReference>
<reference evidence="2" key="1">
    <citation type="submission" date="2017-04" db="EMBL/GenBank/DDBJ databases">
        <title>Function of individual gut microbiota members based on whole genome sequencing of pure cultures obtained from chicken caecum.</title>
        <authorList>
            <person name="Medvecky M."/>
            <person name="Cejkova D."/>
            <person name="Polansky O."/>
            <person name="Karasova D."/>
            <person name="Kubasova T."/>
            <person name="Cizek A."/>
            <person name="Rychlik I."/>
        </authorList>
    </citation>
    <scope>NUCLEOTIDE SEQUENCE [LARGE SCALE GENOMIC DNA]</scope>
    <source>
        <strain evidence="2">An144</strain>
    </source>
</reference>
<accession>A0A1Y4QYC4</accession>
<protein>
    <submittedName>
        <fullName evidence="1">Uncharacterized protein</fullName>
    </submittedName>
</protein>
<sequence>MKKINFIELVDLINHGVKSGTRLIYKNVLYVFDGSLFVRSGGSKGFLDVDIFDIEGLEKEFINRKCFELIDELEGENSNEIR</sequence>
<dbReference type="EMBL" id="NFLC01000013">
    <property type="protein sequence ID" value="OUQ10060.1"/>
    <property type="molecule type" value="Genomic_DNA"/>
</dbReference>
<evidence type="ECO:0000313" key="1">
    <source>
        <dbReference type="EMBL" id="OUQ10060.1"/>
    </source>
</evidence>
<organism evidence="1 2">
    <name type="scientific">Enterococcus cecorum</name>
    <dbReference type="NCBI Taxonomy" id="44008"/>
    <lineage>
        <taxon>Bacteria</taxon>
        <taxon>Bacillati</taxon>
        <taxon>Bacillota</taxon>
        <taxon>Bacilli</taxon>
        <taxon>Lactobacillales</taxon>
        <taxon>Enterococcaceae</taxon>
        <taxon>Enterococcus</taxon>
    </lineage>
</organism>
<name>A0A1Y4QYC4_9ENTE</name>
<evidence type="ECO:0000313" key="2">
    <source>
        <dbReference type="Proteomes" id="UP000196074"/>
    </source>
</evidence>
<dbReference type="Proteomes" id="UP000196074">
    <property type="component" value="Unassembled WGS sequence"/>
</dbReference>